<proteinExistence type="predicted"/>
<keyword evidence="2" id="KW-1185">Reference proteome</keyword>
<comment type="caution">
    <text evidence="1">The sequence shown here is derived from an EMBL/GenBank/DDBJ whole genome shotgun (WGS) entry which is preliminary data.</text>
</comment>
<evidence type="ECO:0000313" key="2">
    <source>
        <dbReference type="Proteomes" id="UP001057402"/>
    </source>
</evidence>
<reference evidence="2" key="1">
    <citation type="journal article" date="2023" name="Front. Plant Sci.">
        <title>Chromosomal-level genome assembly of Melastoma candidum provides insights into trichome evolution.</title>
        <authorList>
            <person name="Zhong Y."/>
            <person name="Wu W."/>
            <person name="Sun C."/>
            <person name="Zou P."/>
            <person name="Liu Y."/>
            <person name="Dai S."/>
            <person name="Zhou R."/>
        </authorList>
    </citation>
    <scope>NUCLEOTIDE SEQUENCE [LARGE SCALE GENOMIC DNA]</scope>
</reference>
<name>A0ACB9MQ38_9MYRT</name>
<sequence length="420" mass="47752">MEFSDQNSFSNNPPGRKSGQVAGGRTRRVLGEIHGNAIREQKRGLLQDGKDELRGKKPVADGSSRPPPVTRRFAAQLASSRPHFSTQEAKKAKTFPENNEFGDCIFVDAEGDCPPEPIKHDNNPEDNRMEEVVMESIINEEEEEEDEPIIDIDCNDKNNQLAAVEYVEDLYSQYRKTEGLSCVPPDYMARQVDINENMRAILVDWLVEVHDKFGLMPETLFLTVNIIDRFLSQQPVVRKRLQLVGLVAMLLACKYEEVSVPVVEDLVLISDNAYSRKEILEMESLMLNTVQFSMSLPTPYVFLRRFLKAAESGTKLEQLSFFLLELGLVAYEMLRFRPSLLAAASVYTAQCSLYGFRQWSKTCEWHANYSEHDLSECSRMIVGLHQRASTGRLTGVHRKYCTSKFGYSSKCDPPVFLLQQ</sequence>
<evidence type="ECO:0000313" key="1">
    <source>
        <dbReference type="EMBL" id="KAI4325781.1"/>
    </source>
</evidence>
<dbReference type="Proteomes" id="UP001057402">
    <property type="component" value="Chromosome 9"/>
</dbReference>
<accession>A0ACB9MQ38</accession>
<protein>
    <submittedName>
        <fullName evidence="1">Uncharacterized protein</fullName>
    </submittedName>
</protein>
<organism evidence="1 2">
    <name type="scientific">Melastoma candidum</name>
    <dbReference type="NCBI Taxonomy" id="119954"/>
    <lineage>
        <taxon>Eukaryota</taxon>
        <taxon>Viridiplantae</taxon>
        <taxon>Streptophyta</taxon>
        <taxon>Embryophyta</taxon>
        <taxon>Tracheophyta</taxon>
        <taxon>Spermatophyta</taxon>
        <taxon>Magnoliopsida</taxon>
        <taxon>eudicotyledons</taxon>
        <taxon>Gunneridae</taxon>
        <taxon>Pentapetalae</taxon>
        <taxon>rosids</taxon>
        <taxon>malvids</taxon>
        <taxon>Myrtales</taxon>
        <taxon>Melastomataceae</taxon>
        <taxon>Melastomatoideae</taxon>
        <taxon>Melastomateae</taxon>
        <taxon>Melastoma</taxon>
    </lineage>
</organism>
<gene>
    <name evidence="1" type="ORF">MLD38_031148</name>
</gene>
<dbReference type="EMBL" id="CM042888">
    <property type="protein sequence ID" value="KAI4325781.1"/>
    <property type="molecule type" value="Genomic_DNA"/>
</dbReference>